<feature type="domain" description="SCP" evidence="6">
    <location>
        <begin position="202"/>
        <end position="307"/>
    </location>
</feature>
<keyword evidence="3 5" id="KW-1133">Transmembrane helix</keyword>
<gene>
    <name evidence="7" type="ORF">US28_C0014G0021</name>
</gene>
<accession>A0A0G0F8N4</accession>
<keyword evidence="4 5" id="KW-0472">Membrane</keyword>
<evidence type="ECO:0000259" key="6">
    <source>
        <dbReference type="Pfam" id="PF00188"/>
    </source>
</evidence>
<evidence type="ECO:0000256" key="4">
    <source>
        <dbReference type="ARBA" id="ARBA00023136"/>
    </source>
</evidence>
<dbReference type="PANTHER" id="PTHR31157:SF1">
    <property type="entry name" value="SCP DOMAIN-CONTAINING PROTEIN"/>
    <property type="match status" value="1"/>
</dbReference>
<dbReference type="GO" id="GO:0009403">
    <property type="term" value="P:toxin biosynthetic process"/>
    <property type="evidence" value="ECO:0007669"/>
    <property type="project" value="InterPro"/>
</dbReference>
<evidence type="ECO:0000256" key="1">
    <source>
        <dbReference type="ARBA" id="ARBA00004141"/>
    </source>
</evidence>
<proteinExistence type="predicted"/>
<dbReference type="Proteomes" id="UP000034448">
    <property type="component" value="Unassembled WGS sequence"/>
</dbReference>
<dbReference type="AlphaFoldDB" id="A0A0G0F8N4"/>
<feature type="transmembrane region" description="Helical" evidence="5">
    <location>
        <begin position="99"/>
        <end position="124"/>
    </location>
</feature>
<evidence type="ECO:0000256" key="3">
    <source>
        <dbReference type="ARBA" id="ARBA00022989"/>
    </source>
</evidence>
<evidence type="ECO:0000313" key="7">
    <source>
        <dbReference type="EMBL" id="KKQ15578.1"/>
    </source>
</evidence>
<evidence type="ECO:0000256" key="5">
    <source>
        <dbReference type="SAM" id="Phobius"/>
    </source>
</evidence>
<organism evidence="7 8">
    <name type="scientific">Candidatus Daviesbacteria bacterium GW2011_GWA1_36_8</name>
    <dbReference type="NCBI Taxonomy" id="1618417"/>
    <lineage>
        <taxon>Bacteria</taxon>
        <taxon>Candidatus Daviesiibacteriota</taxon>
    </lineage>
</organism>
<comment type="subcellular location">
    <subcellularLocation>
        <location evidence="1">Membrane</location>
        <topology evidence="1">Multi-pass membrane protein</topology>
    </subcellularLocation>
</comment>
<keyword evidence="2 5" id="KW-0812">Transmembrane</keyword>
<dbReference type="EMBL" id="LBSJ01000014">
    <property type="protein sequence ID" value="KKQ15578.1"/>
    <property type="molecule type" value="Genomic_DNA"/>
</dbReference>
<feature type="transmembrane region" description="Helical" evidence="5">
    <location>
        <begin position="64"/>
        <end position="87"/>
    </location>
</feature>
<dbReference type="Gene3D" id="3.40.33.10">
    <property type="entry name" value="CAP"/>
    <property type="match status" value="1"/>
</dbReference>
<evidence type="ECO:0000313" key="8">
    <source>
        <dbReference type="Proteomes" id="UP000034448"/>
    </source>
</evidence>
<sequence>MNWVDLCIIAVLILFVLDGIKRGFINELVDFLSFLIAFFASIRFYNYIGLFFENNFQIPHSFSNILGFIMTWFVIETLFIFIVHLLISRFRFLIKINQWFRPFAIVPAFLRGVIFVSIIILLLGTFPIQPRIKKAVIDSEIGSVILDHTQRLEQPIKNVFGGITQDTLSFLTIKPRSDETIKLGFNVNEFKENNVKEMEMIDLVNKERQKMGVKTLSFDSQLRDIGRGHSMDMFLKGYFSHYSPEGKTVADRANESGVKFLVIGENLAYAPSLSLAHDGLMNSSGHRANILSEDFNKIGIGIMDGGVYGLMITQVFSN</sequence>
<comment type="caution">
    <text evidence="7">The sequence shown here is derived from an EMBL/GenBank/DDBJ whole genome shotgun (WGS) entry which is preliminary data.</text>
</comment>
<name>A0A0G0F8N4_9BACT</name>
<dbReference type="InterPro" id="IPR003825">
    <property type="entry name" value="Colicin-V_CvpA"/>
</dbReference>
<dbReference type="InterPro" id="IPR014044">
    <property type="entry name" value="CAP_dom"/>
</dbReference>
<protein>
    <submittedName>
        <fullName evidence="7">SCP-like protein extracellular</fullName>
    </submittedName>
</protein>
<dbReference type="PANTHER" id="PTHR31157">
    <property type="entry name" value="SCP DOMAIN-CONTAINING PROTEIN"/>
    <property type="match status" value="1"/>
</dbReference>
<dbReference type="CDD" id="cd05379">
    <property type="entry name" value="CAP_bacterial"/>
    <property type="match status" value="1"/>
</dbReference>
<reference evidence="7 8" key="1">
    <citation type="journal article" date="2015" name="Nature">
        <title>rRNA introns, odd ribosomes, and small enigmatic genomes across a large radiation of phyla.</title>
        <authorList>
            <person name="Brown C.T."/>
            <person name="Hug L.A."/>
            <person name="Thomas B.C."/>
            <person name="Sharon I."/>
            <person name="Castelle C.J."/>
            <person name="Singh A."/>
            <person name="Wilkins M.J."/>
            <person name="Williams K.H."/>
            <person name="Banfield J.F."/>
        </authorList>
    </citation>
    <scope>NUCLEOTIDE SEQUENCE [LARGE SCALE GENOMIC DNA]</scope>
</reference>
<feature type="transmembrane region" description="Helical" evidence="5">
    <location>
        <begin position="32"/>
        <end position="52"/>
    </location>
</feature>
<evidence type="ECO:0000256" key="2">
    <source>
        <dbReference type="ARBA" id="ARBA00022692"/>
    </source>
</evidence>
<dbReference type="SUPFAM" id="SSF55797">
    <property type="entry name" value="PR-1-like"/>
    <property type="match status" value="1"/>
</dbReference>
<dbReference type="Pfam" id="PF00188">
    <property type="entry name" value="CAP"/>
    <property type="match status" value="1"/>
</dbReference>
<dbReference type="InterPro" id="IPR035940">
    <property type="entry name" value="CAP_sf"/>
</dbReference>
<dbReference type="Pfam" id="PF02674">
    <property type="entry name" value="Colicin_V"/>
    <property type="match status" value="1"/>
</dbReference>
<dbReference type="GO" id="GO:0016020">
    <property type="term" value="C:membrane"/>
    <property type="evidence" value="ECO:0007669"/>
    <property type="project" value="UniProtKB-SubCell"/>
</dbReference>